<comment type="caution">
    <text evidence="6">The sequence shown here is derived from an EMBL/GenBank/DDBJ whole genome shotgun (WGS) entry which is preliminary data.</text>
</comment>
<dbReference type="PROSITE" id="PS51118">
    <property type="entry name" value="HTH_HXLR"/>
    <property type="match status" value="1"/>
</dbReference>
<evidence type="ECO:0000256" key="3">
    <source>
        <dbReference type="ARBA" id="ARBA00023163"/>
    </source>
</evidence>
<proteinExistence type="predicted"/>
<dbReference type="Pfam" id="PF01638">
    <property type="entry name" value="HxlR"/>
    <property type="match status" value="1"/>
</dbReference>
<dbReference type="Proteomes" id="UP001611494">
    <property type="component" value="Unassembled WGS sequence"/>
</dbReference>
<sequence>MSVRRTFYSCQVELAMDTIGGKWAVVILGYLKEGPRRYGELRRLVPEITEKMLTQRLRELETARLIERTVDEGAVRTVTYRLIDPGLRPVLQALYDWGGTLAARDSIEIGSPRAESSESRRGDPVGRTASPPPSG</sequence>
<evidence type="ECO:0000313" key="6">
    <source>
        <dbReference type="EMBL" id="MFI2233423.1"/>
    </source>
</evidence>
<dbReference type="InterPro" id="IPR002577">
    <property type="entry name" value="HTH_HxlR"/>
</dbReference>
<dbReference type="InterPro" id="IPR036390">
    <property type="entry name" value="WH_DNA-bd_sf"/>
</dbReference>
<keyword evidence="3" id="KW-0804">Transcription</keyword>
<keyword evidence="2" id="KW-0238">DNA-binding</keyword>
<gene>
    <name evidence="6" type="ORF">ACH49Z_26590</name>
</gene>
<evidence type="ECO:0000256" key="2">
    <source>
        <dbReference type="ARBA" id="ARBA00023125"/>
    </source>
</evidence>
<name>A0ABW7W3Q8_9NOCA</name>
<feature type="domain" description="HTH hxlR-type" evidence="5">
    <location>
        <begin position="10"/>
        <end position="106"/>
    </location>
</feature>
<evidence type="ECO:0000256" key="4">
    <source>
        <dbReference type="SAM" id="MobiDB-lite"/>
    </source>
</evidence>
<reference evidence="6 7" key="1">
    <citation type="submission" date="2024-10" db="EMBL/GenBank/DDBJ databases">
        <title>The Natural Products Discovery Center: Release of the First 8490 Sequenced Strains for Exploring Actinobacteria Biosynthetic Diversity.</title>
        <authorList>
            <person name="Kalkreuter E."/>
            <person name="Kautsar S.A."/>
            <person name="Yang D."/>
            <person name="Bader C.D."/>
            <person name="Teijaro C.N."/>
            <person name="Fluegel L."/>
            <person name="Davis C.M."/>
            <person name="Simpson J.R."/>
            <person name="Lauterbach L."/>
            <person name="Steele A.D."/>
            <person name="Gui C."/>
            <person name="Meng S."/>
            <person name="Li G."/>
            <person name="Viehrig K."/>
            <person name="Ye F."/>
            <person name="Su P."/>
            <person name="Kiefer A.F."/>
            <person name="Nichols A."/>
            <person name="Cepeda A.J."/>
            <person name="Yan W."/>
            <person name="Fan B."/>
            <person name="Jiang Y."/>
            <person name="Adhikari A."/>
            <person name="Zheng C.-J."/>
            <person name="Schuster L."/>
            <person name="Cowan T.M."/>
            <person name="Smanski M.J."/>
            <person name="Chevrette M.G."/>
            <person name="De Carvalho L.P.S."/>
            <person name="Shen B."/>
        </authorList>
    </citation>
    <scope>NUCLEOTIDE SEQUENCE [LARGE SCALE GENOMIC DNA]</scope>
    <source>
        <strain evidence="6 7">NPDC019377</strain>
    </source>
</reference>
<dbReference type="EMBL" id="JBIRYL010000013">
    <property type="protein sequence ID" value="MFI2233423.1"/>
    <property type="molecule type" value="Genomic_DNA"/>
</dbReference>
<accession>A0ABW7W3Q8</accession>
<protein>
    <submittedName>
        <fullName evidence="6">Winged helix-turn-helix transcriptional regulator</fullName>
    </submittedName>
</protein>
<feature type="region of interest" description="Disordered" evidence="4">
    <location>
        <begin position="108"/>
        <end position="135"/>
    </location>
</feature>
<dbReference type="SUPFAM" id="SSF46785">
    <property type="entry name" value="Winged helix' DNA-binding domain"/>
    <property type="match status" value="1"/>
</dbReference>
<dbReference type="InterPro" id="IPR036388">
    <property type="entry name" value="WH-like_DNA-bd_sf"/>
</dbReference>
<evidence type="ECO:0000259" key="5">
    <source>
        <dbReference type="PROSITE" id="PS51118"/>
    </source>
</evidence>
<dbReference type="PANTHER" id="PTHR33204:SF29">
    <property type="entry name" value="TRANSCRIPTIONAL REGULATOR"/>
    <property type="match status" value="1"/>
</dbReference>
<organism evidence="6 7">
    <name type="scientific">Nocardia testacea</name>
    <dbReference type="NCBI Taxonomy" id="248551"/>
    <lineage>
        <taxon>Bacteria</taxon>
        <taxon>Bacillati</taxon>
        <taxon>Actinomycetota</taxon>
        <taxon>Actinomycetes</taxon>
        <taxon>Mycobacteriales</taxon>
        <taxon>Nocardiaceae</taxon>
        <taxon>Nocardia</taxon>
    </lineage>
</organism>
<dbReference type="RefSeq" id="WP_357415456.1">
    <property type="nucleotide sequence ID" value="NZ_JBFAAV010000013.1"/>
</dbReference>
<keyword evidence="7" id="KW-1185">Reference proteome</keyword>
<keyword evidence="1" id="KW-0805">Transcription regulation</keyword>
<feature type="compositionally biased region" description="Basic and acidic residues" evidence="4">
    <location>
        <begin position="115"/>
        <end position="124"/>
    </location>
</feature>
<evidence type="ECO:0000313" key="7">
    <source>
        <dbReference type="Proteomes" id="UP001611494"/>
    </source>
</evidence>
<dbReference type="Gene3D" id="1.10.10.10">
    <property type="entry name" value="Winged helix-like DNA-binding domain superfamily/Winged helix DNA-binding domain"/>
    <property type="match status" value="1"/>
</dbReference>
<evidence type="ECO:0000256" key="1">
    <source>
        <dbReference type="ARBA" id="ARBA00023015"/>
    </source>
</evidence>
<dbReference type="PANTHER" id="PTHR33204">
    <property type="entry name" value="TRANSCRIPTIONAL REGULATOR, MARR FAMILY"/>
    <property type="match status" value="1"/>
</dbReference>